<evidence type="ECO:0000256" key="2">
    <source>
        <dbReference type="ARBA" id="ARBA00001946"/>
    </source>
</evidence>
<dbReference type="Pfam" id="PF08436">
    <property type="entry name" value="DXP_redisom_C"/>
    <property type="match status" value="1"/>
</dbReference>
<name>A0A383EI82_9ZZZZ</name>
<dbReference type="InterPro" id="IPR003821">
    <property type="entry name" value="DXP_reductoisomerase"/>
</dbReference>
<evidence type="ECO:0000256" key="9">
    <source>
        <dbReference type="ARBA" id="ARBA00023211"/>
    </source>
</evidence>
<comment type="pathway">
    <text evidence="3">Isoprenoid biosynthesis; isopentenyl diphosphate biosynthesis via DXP pathway; isopentenyl diphosphate from 1-deoxy-D-xylulose 5-phosphate: step 1/6.</text>
</comment>
<comment type="similarity">
    <text evidence="4">Belongs to the DXR family.</text>
</comment>
<organism evidence="14">
    <name type="scientific">marine metagenome</name>
    <dbReference type="NCBI Taxonomy" id="408172"/>
    <lineage>
        <taxon>unclassified sequences</taxon>
        <taxon>metagenomes</taxon>
        <taxon>ecological metagenomes</taxon>
    </lineage>
</organism>
<comment type="cofactor">
    <cofactor evidence="2">
        <name>Mg(2+)</name>
        <dbReference type="ChEBI" id="CHEBI:18420"/>
    </cofactor>
</comment>
<evidence type="ECO:0000256" key="11">
    <source>
        <dbReference type="ARBA" id="ARBA00048543"/>
    </source>
</evidence>
<dbReference type="PANTHER" id="PTHR30525">
    <property type="entry name" value="1-DEOXY-D-XYLULOSE 5-PHOSPHATE REDUCTOISOMERASE"/>
    <property type="match status" value="1"/>
</dbReference>
<feature type="domain" description="1-deoxy-D-xylulose 5-phosphate reductoisomerase C-terminal" evidence="13">
    <location>
        <begin position="88"/>
        <end position="171"/>
    </location>
</feature>
<keyword evidence="8" id="KW-0560">Oxidoreductase</keyword>
<dbReference type="GO" id="GO:0030145">
    <property type="term" value="F:manganese ion binding"/>
    <property type="evidence" value="ECO:0007669"/>
    <property type="project" value="TreeGrafter"/>
</dbReference>
<evidence type="ECO:0000256" key="3">
    <source>
        <dbReference type="ARBA" id="ARBA00005094"/>
    </source>
</evidence>
<evidence type="ECO:0000256" key="10">
    <source>
        <dbReference type="ARBA" id="ARBA00023229"/>
    </source>
</evidence>
<feature type="non-terminal residue" evidence="14">
    <location>
        <position position="231"/>
    </location>
</feature>
<dbReference type="GO" id="GO:0030604">
    <property type="term" value="F:1-deoxy-D-xylulose-5-phosphate reductoisomerase activity"/>
    <property type="evidence" value="ECO:0007669"/>
    <property type="project" value="UniProtKB-EC"/>
</dbReference>
<dbReference type="InterPro" id="IPR013644">
    <property type="entry name" value="DXP_reductoisomerase_C"/>
</dbReference>
<accession>A0A383EI82</accession>
<dbReference type="EMBL" id="UINC01225834">
    <property type="protein sequence ID" value="SVE56060.1"/>
    <property type="molecule type" value="Genomic_DNA"/>
</dbReference>
<dbReference type="SUPFAM" id="SSF55347">
    <property type="entry name" value="Glyceraldehyde-3-phosphate dehydrogenase-like, C-terminal domain"/>
    <property type="match status" value="1"/>
</dbReference>
<comment type="cofactor">
    <cofactor evidence="1">
        <name>Mn(2+)</name>
        <dbReference type="ChEBI" id="CHEBI:29035"/>
    </cofactor>
</comment>
<proteinExistence type="inferred from homology"/>
<evidence type="ECO:0000256" key="8">
    <source>
        <dbReference type="ARBA" id="ARBA00023002"/>
    </source>
</evidence>
<comment type="catalytic activity">
    <reaction evidence="11">
        <text>2-C-methyl-D-erythritol 4-phosphate + NADP(+) = 1-deoxy-D-xylulose 5-phosphate + NADPH + H(+)</text>
        <dbReference type="Rhea" id="RHEA:13717"/>
        <dbReference type="ChEBI" id="CHEBI:15378"/>
        <dbReference type="ChEBI" id="CHEBI:57783"/>
        <dbReference type="ChEBI" id="CHEBI:57792"/>
        <dbReference type="ChEBI" id="CHEBI:58262"/>
        <dbReference type="ChEBI" id="CHEBI:58349"/>
        <dbReference type="EC" id="1.1.1.267"/>
    </reaction>
    <physiologicalReaction direction="right-to-left" evidence="11">
        <dbReference type="Rhea" id="RHEA:13719"/>
    </physiologicalReaction>
</comment>
<dbReference type="AlphaFoldDB" id="A0A383EI82"/>
<evidence type="ECO:0000313" key="14">
    <source>
        <dbReference type="EMBL" id="SVE56060.1"/>
    </source>
</evidence>
<dbReference type="PANTHER" id="PTHR30525:SF0">
    <property type="entry name" value="1-DEOXY-D-XYLULOSE 5-PHOSPHATE REDUCTOISOMERASE, CHLOROPLASTIC"/>
    <property type="match status" value="1"/>
</dbReference>
<keyword evidence="6" id="KW-0479">Metal-binding</keyword>
<evidence type="ECO:0000259" key="13">
    <source>
        <dbReference type="Pfam" id="PF08436"/>
    </source>
</evidence>
<gene>
    <name evidence="14" type="ORF">METZ01_LOCUS508914</name>
</gene>
<reference evidence="14" key="1">
    <citation type="submission" date="2018-05" db="EMBL/GenBank/DDBJ databases">
        <authorList>
            <person name="Lanie J.A."/>
            <person name="Ng W.-L."/>
            <person name="Kazmierczak K.M."/>
            <person name="Andrzejewski T.M."/>
            <person name="Davidsen T.M."/>
            <person name="Wayne K.J."/>
            <person name="Tettelin H."/>
            <person name="Glass J.I."/>
            <person name="Rusch D."/>
            <person name="Podicherti R."/>
            <person name="Tsui H.-C.T."/>
            <person name="Winkler M.E."/>
        </authorList>
    </citation>
    <scope>NUCLEOTIDE SEQUENCE</scope>
</reference>
<dbReference type="GO" id="GO:0070402">
    <property type="term" value="F:NADPH binding"/>
    <property type="evidence" value="ECO:0007669"/>
    <property type="project" value="InterPro"/>
</dbReference>
<keyword evidence="10" id="KW-0414">Isoprene biosynthesis</keyword>
<evidence type="ECO:0000256" key="5">
    <source>
        <dbReference type="ARBA" id="ARBA00012366"/>
    </source>
</evidence>
<dbReference type="InterPro" id="IPR013512">
    <property type="entry name" value="DXP_reductoisomerase_N"/>
</dbReference>
<dbReference type="GO" id="GO:0051484">
    <property type="term" value="P:isopentenyl diphosphate biosynthetic process, methylerythritol 4-phosphate pathway involved in terpenoid biosynthetic process"/>
    <property type="evidence" value="ECO:0007669"/>
    <property type="project" value="TreeGrafter"/>
</dbReference>
<dbReference type="Gene3D" id="3.40.50.720">
    <property type="entry name" value="NAD(P)-binding Rossmann-like Domain"/>
    <property type="match status" value="1"/>
</dbReference>
<dbReference type="UniPathway" id="UPA00056">
    <property type="reaction ID" value="UER00092"/>
</dbReference>
<feature type="non-terminal residue" evidence="14">
    <location>
        <position position="1"/>
    </location>
</feature>
<dbReference type="Pfam" id="PF02670">
    <property type="entry name" value="DXP_reductoisom"/>
    <property type="match status" value="1"/>
</dbReference>
<dbReference type="EC" id="1.1.1.267" evidence="5"/>
<feature type="domain" description="1-deoxy-D-xylulose 5-phosphate reductoisomerase N-terminal" evidence="12">
    <location>
        <begin position="2"/>
        <end position="74"/>
    </location>
</feature>
<evidence type="ECO:0000256" key="4">
    <source>
        <dbReference type="ARBA" id="ARBA00006825"/>
    </source>
</evidence>
<evidence type="ECO:0000256" key="1">
    <source>
        <dbReference type="ARBA" id="ARBA00001936"/>
    </source>
</evidence>
<protein>
    <recommendedName>
        <fullName evidence="5">1-deoxy-D-xylulose-5-phosphate reductoisomerase</fullName>
        <ecNumber evidence="5">1.1.1.267</ecNumber>
    </recommendedName>
</protein>
<evidence type="ECO:0000256" key="7">
    <source>
        <dbReference type="ARBA" id="ARBA00022857"/>
    </source>
</evidence>
<keyword evidence="9" id="KW-0464">Manganese</keyword>
<keyword evidence="7" id="KW-0521">NADP</keyword>
<evidence type="ECO:0000259" key="12">
    <source>
        <dbReference type="Pfam" id="PF02670"/>
    </source>
</evidence>
<evidence type="ECO:0000256" key="6">
    <source>
        <dbReference type="ARBA" id="ARBA00022723"/>
    </source>
</evidence>
<dbReference type="InterPro" id="IPR036291">
    <property type="entry name" value="NAD(P)-bd_dom_sf"/>
</dbReference>
<dbReference type="NCBIfam" id="TIGR00243">
    <property type="entry name" value="Dxr"/>
    <property type="match status" value="1"/>
</dbReference>
<dbReference type="SUPFAM" id="SSF51735">
    <property type="entry name" value="NAD(P)-binding Rossmann-fold domains"/>
    <property type="match status" value="1"/>
</dbReference>
<sequence>IDEQKKEMLKNCLADTNIKIISGRSALLELCHRNDVELVMNSLVGAAGMEPTICTIEAGVDIALSNKESMVMAGKIINALLKQNSSKLFPVDSEHSAIQQCLSGEKTNQINKVLLTGSGGPFREKPLADFIHITRQEALQHPNWDMGNKITIDSATMMNKGLEVIEAYWLFDIEIDQIEIVVHPQSIIHSMVEFVDGSIKAQLGTPDMKIPIQYALTYPDHYPANWEPLNL</sequence>